<dbReference type="GO" id="GO:0000155">
    <property type="term" value="F:phosphorelay sensor kinase activity"/>
    <property type="evidence" value="ECO:0007669"/>
    <property type="project" value="InterPro"/>
</dbReference>
<dbReference type="InterPro" id="IPR003018">
    <property type="entry name" value="GAF"/>
</dbReference>
<dbReference type="AlphaFoldDB" id="A0A3A8JPI4"/>
<evidence type="ECO:0000256" key="7">
    <source>
        <dbReference type="SAM" id="MobiDB-lite"/>
    </source>
</evidence>
<dbReference type="EMBL" id="RAWE01000195">
    <property type="protein sequence ID" value="RKG96928.1"/>
    <property type="molecule type" value="Genomic_DNA"/>
</dbReference>
<dbReference type="Pfam" id="PF00512">
    <property type="entry name" value="HisKA"/>
    <property type="match status" value="1"/>
</dbReference>
<dbReference type="PRINTS" id="PR00344">
    <property type="entry name" value="BCTRLSENSOR"/>
</dbReference>
<dbReference type="SUPFAM" id="SSF55781">
    <property type="entry name" value="GAF domain-like"/>
    <property type="match status" value="1"/>
</dbReference>
<dbReference type="InterPro" id="IPR004358">
    <property type="entry name" value="Sig_transdc_His_kin-like_C"/>
</dbReference>
<dbReference type="InterPro" id="IPR011006">
    <property type="entry name" value="CheY-like_superfamily"/>
</dbReference>
<dbReference type="PROSITE" id="PS50110">
    <property type="entry name" value="RESPONSE_REGULATORY"/>
    <property type="match status" value="1"/>
</dbReference>
<dbReference type="SUPFAM" id="SSF47384">
    <property type="entry name" value="Homodimeric domain of signal transducing histidine kinase"/>
    <property type="match status" value="1"/>
</dbReference>
<dbReference type="FunFam" id="3.30.565.10:FF:000010">
    <property type="entry name" value="Sensor histidine kinase RcsC"/>
    <property type="match status" value="1"/>
</dbReference>
<evidence type="ECO:0000259" key="8">
    <source>
        <dbReference type="PROSITE" id="PS50109"/>
    </source>
</evidence>
<keyword evidence="5" id="KW-0418">Kinase</keyword>
<dbReference type="SUPFAM" id="SSF55785">
    <property type="entry name" value="PYP-like sensor domain (PAS domain)"/>
    <property type="match status" value="1"/>
</dbReference>
<dbReference type="Proteomes" id="UP000268313">
    <property type="component" value="Unassembled WGS sequence"/>
</dbReference>
<dbReference type="PANTHER" id="PTHR43547">
    <property type="entry name" value="TWO-COMPONENT HISTIDINE KINASE"/>
    <property type="match status" value="1"/>
</dbReference>
<dbReference type="InterPro" id="IPR035965">
    <property type="entry name" value="PAS-like_dom_sf"/>
</dbReference>
<dbReference type="SMART" id="SM00388">
    <property type="entry name" value="HisKA"/>
    <property type="match status" value="1"/>
</dbReference>
<organism evidence="10 11">
    <name type="scientific">Corallococcus carmarthensis</name>
    <dbReference type="NCBI Taxonomy" id="2316728"/>
    <lineage>
        <taxon>Bacteria</taxon>
        <taxon>Pseudomonadati</taxon>
        <taxon>Myxococcota</taxon>
        <taxon>Myxococcia</taxon>
        <taxon>Myxococcales</taxon>
        <taxon>Cystobacterineae</taxon>
        <taxon>Myxococcaceae</taxon>
        <taxon>Corallococcus</taxon>
    </lineage>
</organism>
<dbReference type="InterPro" id="IPR029016">
    <property type="entry name" value="GAF-like_dom_sf"/>
</dbReference>
<dbReference type="Gene3D" id="3.40.50.2300">
    <property type="match status" value="1"/>
</dbReference>
<keyword evidence="4" id="KW-0808">Transferase</keyword>
<dbReference type="SMART" id="SM00448">
    <property type="entry name" value="REC"/>
    <property type="match status" value="1"/>
</dbReference>
<comment type="caution">
    <text evidence="10">The sequence shown here is derived from an EMBL/GenBank/DDBJ whole genome shotgun (WGS) entry which is preliminary data.</text>
</comment>
<evidence type="ECO:0000259" key="9">
    <source>
        <dbReference type="PROSITE" id="PS50110"/>
    </source>
</evidence>
<dbReference type="InterPro" id="IPR013656">
    <property type="entry name" value="PAS_4"/>
</dbReference>
<protein>
    <recommendedName>
        <fullName evidence="2">histidine kinase</fullName>
        <ecNumber evidence="2">2.7.13.3</ecNumber>
    </recommendedName>
</protein>
<accession>A0A3A8JPI4</accession>
<keyword evidence="3 6" id="KW-0597">Phosphoprotein</keyword>
<name>A0A3A8JPI4_9BACT</name>
<sequence>MPGIRHSRCPASGSVSAPPGTDARYWTPAAPGSAQPMTPGRLSRLLFVPCGTSRCLMATSSRLKALPSAGDGGAAHMNDAQAGWVAAPGGVPPRLHELLQQLPAFFGLYRGPGHLIEFSTSTRLTLLDTQGQVGLPLREACPLLDGPGWHDAWDRVFTRGEALHLREASARARPGDEELFFNLSLLPRRDAQGQVEGVLAFAVDVTELVRTRRAAWTTAAWRTERLQAMTAALSEALTPAQVVEVAAREGALAMGALTGLVVVPTGAALDLFERAAAHGFSPGELEDWQRFEVSVTCPLTDVTRTREPCALGSWTECMARYPRLAQLSRERTLAAWAAIPLVSGGRVFGALGLGFGDARDFDAAEHSFLLTVGRLCAQALDRARLYDEERAARGAAEAASRAKDAFLATVSHELRTPLTSILGWSQMLRQGLLGEDKRQRAVEAIERNARAQRQLIEDLLDISRIANGRLRLEPVPLELGHVVDAALDAVRPTALARELTLNVSVDADGVPLFGDPDRLQQVVWNLLSNAIKFTPHGGHVTVSARTRDEGAELVVRDDGEGIPADFLPFLFQRFQQADTGVSRQHGGLGLGLSIVRHLVELHGGTVTAASDGLGKGATFTVVLPCSRVGTAPGSSREPRPVEGLTLPRFPELEGQRVLVVDGQPDAREWMSVLLTRVGAHVLTATNVTDAMDEVRRSPPTVLVTDVTLSGEDGYSLLYRLRALPWESGGGVPALAVTAAARREDRDRALRAGFSAFVTKPLDAVELLTAVARLAPAHPAGS</sequence>
<dbReference type="InterPro" id="IPR003661">
    <property type="entry name" value="HisK_dim/P_dom"/>
</dbReference>
<comment type="catalytic activity">
    <reaction evidence="1">
        <text>ATP + protein L-histidine = ADP + protein N-phospho-L-histidine.</text>
        <dbReference type="EC" id="2.7.13.3"/>
    </reaction>
</comment>
<evidence type="ECO:0000313" key="11">
    <source>
        <dbReference type="Proteomes" id="UP000268313"/>
    </source>
</evidence>
<dbReference type="InterPro" id="IPR036097">
    <property type="entry name" value="HisK_dim/P_sf"/>
</dbReference>
<dbReference type="CDD" id="cd00082">
    <property type="entry name" value="HisKA"/>
    <property type="match status" value="1"/>
</dbReference>
<dbReference type="Pfam" id="PF02518">
    <property type="entry name" value="HATPase_c"/>
    <property type="match status" value="1"/>
</dbReference>
<reference evidence="11" key="1">
    <citation type="submission" date="2018-09" db="EMBL/GenBank/DDBJ databases">
        <authorList>
            <person name="Livingstone P.G."/>
            <person name="Whitworth D.E."/>
        </authorList>
    </citation>
    <scope>NUCLEOTIDE SEQUENCE [LARGE SCALE GENOMIC DNA]</scope>
    <source>
        <strain evidence="11">CA043D</strain>
    </source>
</reference>
<dbReference type="Pfam" id="PF00072">
    <property type="entry name" value="Response_reg"/>
    <property type="match status" value="1"/>
</dbReference>
<dbReference type="Gene3D" id="3.30.450.20">
    <property type="entry name" value="PAS domain"/>
    <property type="match status" value="1"/>
</dbReference>
<feature type="modified residue" description="4-aspartylphosphate" evidence="6">
    <location>
        <position position="705"/>
    </location>
</feature>
<dbReference type="SMART" id="SM00387">
    <property type="entry name" value="HATPase_c"/>
    <property type="match status" value="1"/>
</dbReference>
<evidence type="ECO:0000256" key="5">
    <source>
        <dbReference type="ARBA" id="ARBA00022777"/>
    </source>
</evidence>
<gene>
    <name evidence="10" type="ORF">D7X32_34395</name>
</gene>
<dbReference type="SUPFAM" id="SSF52172">
    <property type="entry name" value="CheY-like"/>
    <property type="match status" value="1"/>
</dbReference>
<evidence type="ECO:0000256" key="4">
    <source>
        <dbReference type="ARBA" id="ARBA00022679"/>
    </source>
</evidence>
<dbReference type="InterPro" id="IPR005467">
    <property type="entry name" value="His_kinase_dom"/>
</dbReference>
<dbReference type="SMART" id="SM00065">
    <property type="entry name" value="GAF"/>
    <property type="match status" value="1"/>
</dbReference>
<evidence type="ECO:0000256" key="6">
    <source>
        <dbReference type="PROSITE-ProRule" id="PRU00169"/>
    </source>
</evidence>
<dbReference type="EC" id="2.7.13.3" evidence="2"/>
<dbReference type="SUPFAM" id="SSF55874">
    <property type="entry name" value="ATPase domain of HSP90 chaperone/DNA topoisomerase II/histidine kinase"/>
    <property type="match status" value="1"/>
</dbReference>
<dbReference type="InterPro" id="IPR036890">
    <property type="entry name" value="HATPase_C_sf"/>
</dbReference>
<evidence type="ECO:0000313" key="10">
    <source>
        <dbReference type="EMBL" id="RKG96928.1"/>
    </source>
</evidence>
<evidence type="ECO:0000256" key="1">
    <source>
        <dbReference type="ARBA" id="ARBA00000085"/>
    </source>
</evidence>
<dbReference type="InterPro" id="IPR001789">
    <property type="entry name" value="Sig_transdc_resp-reg_receiver"/>
</dbReference>
<dbReference type="Pfam" id="PF08448">
    <property type="entry name" value="PAS_4"/>
    <property type="match status" value="1"/>
</dbReference>
<evidence type="ECO:0000256" key="3">
    <source>
        <dbReference type="ARBA" id="ARBA00022553"/>
    </source>
</evidence>
<dbReference type="Gene3D" id="3.30.565.10">
    <property type="entry name" value="Histidine kinase-like ATPase, C-terminal domain"/>
    <property type="match status" value="1"/>
</dbReference>
<proteinExistence type="predicted"/>
<evidence type="ECO:0000256" key="2">
    <source>
        <dbReference type="ARBA" id="ARBA00012438"/>
    </source>
</evidence>
<feature type="region of interest" description="Disordered" evidence="7">
    <location>
        <begin position="1"/>
        <end position="36"/>
    </location>
</feature>
<dbReference type="InterPro" id="IPR003594">
    <property type="entry name" value="HATPase_dom"/>
</dbReference>
<dbReference type="PANTHER" id="PTHR43547:SF2">
    <property type="entry name" value="HYBRID SIGNAL TRANSDUCTION HISTIDINE KINASE C"/>
    <property type="match status" value="1"/>
</dbReference>
<dbReference type="PROSITE" id="PS50109">
    <property type="entry name" value="HIS_KIN"/>
    <property type="match status" value="1"/>
</dbReference>
<feature type="domain" description="Response regulatory" evidence="9">
    <location>
        <begin position="656"/>
        <end position="774"/>
    </location>
</feature>
<feature type="domain" description="Histidine kinase" evidence="8">
    <location>
        <begin position="409"/>
        <end position="627"/>
    </location>
</feature>
<dbReference type="CDD" id="cd16922">
    <property type="entry name" value="HATPase_EvgS-ArcB-TorS-like"/>
    <property type="match status" value="1"/>
</dbReference>
<dbReference type="Gene3D" id="3.30.450.40">
    <property type="match status" value="1"/>
</dbReference>
<dbReference type="Gene3D" id="1.10.287.130">
    <property type="match status" value="1"/>
</dbReference>
<dbReference type="Pfam" id="PF13185">
    <property type="entry name" value="GAF_2"/>
    <property type="match status" value="1"/>
</dbReference>
<keyword evidence="11" id="KW-1185">Reference proteome</keyword>